<evidence type="ECO:0000256" key="8">
    <source>
        <dbReference type="PIRSR" id="PIRSR601929-2"/>
    </source>
</evidence>
<dbReference type="SMART" id="SM00835">
    <property type="entry name" value="Cupin_1"/>
    <property type="match status" value="1"/>
</dbReference>
<name>A0AAW1NSG5_9CHLO</name>
<dbReference type="SUPFAM" id="SSF51182">
    <property type="entry name" value="RmlC-like cupins"/>
    <property type="match status" value="1"/>
</dbReference>
<keyword evidence="4 9" id="KW-0964">Secreted</keyword>
<dbReference type="InterPro" id="IPR011051">
    <property type="entry name" value="RmlC_Cupin_sf"/>
</dbReference>
<keyword evidence="12" id="KW-1185">Reference proteome</keyword>
<comment type="similarity">
    <text evidence="2 9">Belongs to the germin family.</text>
</comment>
<feature type="binding site" evidence="7">
    <location>
        <position position="94"/>
    </location>
    <ligand>
        <name>oxalate</name>
        <dbReference type="ChEBI" id="CHEBI:30623"/>
    </ligand>
</feature>
<evidence type="ECO:0000256" key="2">
    <source>
        <dbReference type="ARBA" id="ARBA00007456"/>
    </source>
</evidence>
<feature type="domain" description="Cupin type-1" evidence="10">
    <location>
        <begin position="40"/>
        <end position="186"/>
    </location>
</feature>
<keyword evidence="9" id="KW-0732">Signal</keyword>
<evidence type="ECO:0000256" key="7">
    <source>
        <dbReference type="PIRSR" id="PIRSR601929-1"/>
    </source>
</evidence>
<evidence type="ECO:0000256" key="4">
    <source>
        <dbReference type="ARBA" id="ARBA00022525"/>
    </source>
</evidence>
<feature type="binding site" evidence="8">
    <location>
        <position position="87"/>
    </location>
    <ligand>
        <name>Mn(2+)</name>
        <dbReference type="ChEBI" id="CHEBI:29035"/>
    </ligand>
</feature>
<dbReference type="PRINTS" id="PR00325">
    <property type="entry name" value="GERMIN"/>
</dbReference>
<keyword evidence="3 9" id="KW-0052">Apoplast</keyword>
<evidence type="ECO:0000256" key="3">
    <source>
        <dbReference type="ARBA" id="ARBA00022523"/>
    </source>
</evidence>
<feature type="binding site" evidence="8">
    <location>
        <position position="94"/>
    </location>
    <ligand>
        <name>Mn(2+)</name>
        <dbReference type="ChEBI" id="CHEBI:29035"/>
    </ligand>
</feature>
<evidence type="ECO:0000256" key="5">
    <source>
        <dbReference type="ARBA" id="ARBA00022723"/>
    </source>
</evidence>
<dbReference type="Proteomes" id="UP001465755">
    <property type="component" value="Unassembled WGS sequence"/>
</dbReference>
<dbReference type="InterPro" id="IPR014710">
    <property type="entry name" value="RmlC-like_jellyroll"/>
</dbReference>
<dbReference type="EMBL" id="JALJOQ010000197">
    <property type="protein sequence ID" value="KAK9790122.1"/>
    <property type="molecule type" value="Genomic_DNA"/>
</dbReference>
<evidence type="ECO:0000256" key="1">
    <source>
        <dbReference type="ARBA" id="ARBA00004271"/>
    </source>
</evidence>
<evidence type="ECO:0000313" key="12">
    <source>
        <dbReference type="Proteomes" id="UP001465755"/>
    </source>
</evidence>
<sequence length="208" mass="22058">MFCGRTASVFLPALRVVLCCECAIIPNAAHFSTAVNLGATNFAQAASLTPNGNLSVFTDDPGLMSVNGDGIAQAILTLGPCADDIPHNHPRGAETGFLLYGSLQFGMVEEDARGNNLLFYNLSAGQTVHIPQGIMHFAQNPTCQPAAFVASFDSTNPGIQTVWSSFARIPTHILNGATGFSEQLIDQLKGYPLVGIGFTQLEIFDIVL</sequence>
<dbReference type="GO" id="GO:0048046">
    <property type="term" value="C:apoplast"/>
    <property type="evidence" value="ECO:0007669"/>
    <property type="project" value="UniProtKB-SubCell"/>
</dbReference>
<keyword evidence="6 7" id="KW-0464">Manganese</keyword>
<comment type="caution">
    <text evidence="11">The sequence shown here is derived from an EMBL/GenBank/DDBJ whole genome shotgun (WGS) entry which is preliminary data.</text>
</comment>
<feature type="chain" id="PRO_5043089324" description="Germin-like protein" evidence="9">
    <location>
        <begin position="20"/>
        <end position="208"/>
    </location>
</feature>
<dbReference type="GO" id="GO:0030145">
    <property type="term" value="F:manganese ion binding"/>
    <property type="evidence" value="ECO:0007669"/>
    <property type="project" value="UniProtKB-UniRule"/>
</dbReference>
<evidence type="ECO:0000256" key="9">
    <source>
        <dbReference type="RuleBase" id="RU366015"/>
    </source>
</evidence>
<keyword evidence="5 7" id="KW-0479">Metal-binding</keyword>
<proteinExistence type="inferred from homology"/>
<dbReference type="Pfam" id="PF00190">
    <property type="entry name" value="Cupin_1"/>
    <property type="match status" value="1"/>
</dbReference>
<evidence type="ECO:0000313" key="11">
    <source>
        <dbReference type="EMBL" id="KAK9790122.1"/>
    </source>
</evidence>
<dbReference type="AlphaFoldDB" id="A0AAW1NSG5"/>
<accession>A0AAW1NSG5</accession>
<organism evidence="11 12">
    <name type="scientific">Symbiochloris irregularis</name>
    <dbReference type="NCBI Taxonomy" id="706552"/>
    <lineage>
        <taxon>Eukaryota</taxon>
        <taxon>Viridiplantae</taxon>
        <taxon>Chlorophyta</taxon>
        <taxon>core chlorophytes</taxon>
        <taxon>Trebouxiophyceae</taxon>
        <taxon>Trebouxiales</taxon>
        <taxon>Trebouxiaceae</taxon>
        <taxon>Symbiochloris</taxon>
    </lineage>
</organism>
<evidence type="ECO:0000256" key="6">
    <source>
        <dbReference type="ARBA" id="ARBA00023211"/>
    </source>
</evidence>
<evidence type="ECO:0000259" key="10">
    <source>
        <dbReference type="SMART" id="SM00835"/>
    </source>
</evidence>
<dbReference type="InterPro" id="IPR001929">
    <property type="entry name" value="Germin"/>
</dbReference>
<feature type="signal peptide" evidence="9">
    <location>
        <begin position="1"/>
        <end position="19"/>
    </location>
</feature>
<dbReference type="PANTHER" id="PTHR31238">
    <property type="entry name" value="GERMIN-LIKE PROTEIN SUBFAMILY 3 MEMBER 3"/>
    <property type="match status" value="1"/>
</dbReference>
<dbReference type="InterPro" id="IPR006045">
    <property type="entry name" value="Cupin_1"/>
</dbReference>
<comment type="subcellular location">
    <subcellularLocation>
        <location evidence="1 9">Secreted</location>
        <location evidence="1 9">Extracellular space</location>
        <location evidence="1 9">Apoplast</location>
    </subcellularLocation>
</comment>
<feature type="binding site" evidence="7">
    <location>
        <position position="89"/>
    </location>
    <ligand>
        <name>oxalate</name>
        <dbReference type="ChEBI" id="CHEBI:30623"/>
    </ligand>
</feature>
<feature type="binding site" evidence="8">
    <location>
        <position position="89"/>
    </location>
    <ligand>
        <name>Mn(2+)</name>
        <dbReference type="ChEBI" id="CHEBI:29035"/>
    </ligand>
</feature>
<reference evidence="11 12" key="1">
    <citation type="journal article" date="2024" name="Nat. Commun.">
        <title>Phylogenomics reveals the evolutionary origins of lichenization in chlorophyte algae.</title>
        <authorList>
            <person name="Puginier C."/>
            <person name="Libourel C."/>
            <person name="Otte J."/>
            <person name="Skaloud P."/>
            <person name="Haon M."/>
            <person name="Grisel S."/>
            <person name="Petersen M."/>
            <person name="Berrin J.G."/>
            <person name="Delaux P.M."/>
            <person name="Dal Grande F."/>
            <person name="Keller J."/>
        </authorList>
    </citation>
    <scope>NUCLEOTIDE SEQUENCE [LARGE SCALE GENOMIC DNA]</scope>
    <source>
        <strain evidence="11 12">SAG 2036</strain>
    </source>
</reference>
<gene>
    <name evidence="11" type="ORF">WJX73_006431</name>
</gene>
<dbReference type="Gene3D" id="2.60.120.10">
    <property type="entry name" value="Jelly Rolls"/>
    <property type="match status" value="1"/>
</dbReference>
<protein>
    <recommendedName>
        <fullName evidence="9">Germin-like protein</fullName>
    </recommendedName>
</protein>
<feature type="binding site" evidence="8">
    <location>
        <position position="136"/>
    </location>
    <ligand>
        <name>Mn(2+)</name>
        <dbReference type="ChEBI" id="CHEBI:29035"/>
    </ligand>
</feature>